<keyword evidence="3 7" id="KW-0808">Transferase</keyword>
<dbReference type="PANTHER" id="PTHR43535">
    <property type="entry name" value="PHOSPHATIDATE CYTIDYLYLTRANSFERASE"/>
    <property type="match status" value="1"/>
</dbReference>
<feature type="transmembrane region" description="Helical" evidence="8">
    <location>
        <begin position="179"/>
        <end position="199"/>
    </location>
</feature>
<gene>
    <name evidence="9" type="ORF">SC1083_0153</name>
</gene>
<feature type="transmembrane region" description="Helical" evidence="8">
    <location>
        <begin position="117"/>
        <end position="137"/>
    </location>
</feature>
<dbReference type="PROSITE" id="PS01315">
    <property type="entry name" value="CDS"/>
    <property type="match status" value="1"/>
</dbReference>
<dbReference type="GO" id="GO:0016024">
    <property type="term" value="P:CDP-diacylglycerol biosynthetic process"/>
    <property type="evidence" value="ECO:0007669"/>
    <property type="project" value="UniProtKB-UniPathway"/>
</dbReference>
<dbReference type="PANTHER" id="PTHR43535:SF1">
    <property type="entry name" value="PHOSPHATIDATE CYTIDYLYLTRANSFERASE"/>
    <property type="match status" value="1"/>
</dbReference>
<keyword evidence="5 8" id="KW-1133">Transmembrane helix</keyword>
<dbReference type="Proteomes" id="UP000005508">
    <property type="component" value="Unassembled WGS sequence"/>
</dbReference>
<evidence type="ECO:0000313" key="9">
    <source>
        <dbReference type="EMBL" id="EGY35272.1"/>
    </source>
</evidence>
<dbReference type="GO" id="GO:0005886">
    <property type="term" value="C:plasma membrane"/>
    <property type="evidence" value="ECO:0007669"/>
    <property type="project" value="TreeGrafter"/>
</dbReference>
<protein>
    <recommendedName>
        <fullName evidence="7">Phosphatidate cytidylyltransferase</fullName>
        <ecNumber evidence="7">2.7.7.41</ecNumber>
    </recommendedName>
</protein>
<evidence type="ECO:0000256" key="2">
    <source>
        <dbReference type="ARBA" id="ARBA00010185"/>
    </source>
</evidence>
<dbReference type="UniPathway" id="UPA00557">
    <property type="reaction ID" value="UER00614"/>
</dbReference>
<reference evidence="9 10" key="1">
    <citation type="submission" date="2010-10" db="EMBL/GenBank/DDBJ databases">
        <authorList>
            <person name="Chen C."/>
            <person name="Kittichotirat W."/>
            <person name="Asikainen S."/>
            <person name="Bumgarner R."/>
        </authorList>
    </citation>
    <scope>NUCLEOTIDE SEQUENCE [LARGE SCALE GENOMIC DNA]</scope>
    <source>
        <strain evidence="9 10">SC1083</strain>
    </source>
</reference>
<dbReference type="EC" id="2.7.7.41" evidence="7"/>
<keyword evidence="6 8" id="KW-0472">Membrane</keyword>
<organism evidence="9 10">
    <name type="scientific">Aggregatibacter actinomycetemcomitans serotype e str. SC1083</name>
    <dbReference type="NCBI Taxonomy" id="907488"/>
    <lineage>
        <taxon>Bacteria</taxon>
        <taxon>Pseudomonadati</taxon>
        <taxon>Pseudomonadota</taxon>
        <taxon>Gammaproteobacteria</taxon>
        <taxon>Pasteurellales</taxon>
        <taxon>Pasteurellaceae</taxon>
        <taxon>Aggregatibacter</taxon>
    </lineage>
</organism>
<keyword evidence="4 7" id="KW-0812">Transmembrane</keyword>
<evidence type="ECO:0000256" key="3">
    <source>
        <dbReference type="ARBA" id="ARBA00022679"/>
    </source>
</evidence>
<feature type="transmembrane region" description="Helical" evidence="8">
    <location>
        <begin position="220"/>
        <end position="238"/>
    </location>
</feature>
<feature type="transmembrane region" description="Helical" evidence="8">
    <location>
        <begin position="149"/>
        <end position="167"/>
    </location>
</feature>
<evidence type="ECO:0000256" key="1">
    <source>
        <dbReference type="ARBA" id="ARBA00004141"/>
    </source>
</evidence>
<dbReference type="Pfam" id="PF01148">
    <property type="entry name" value="CTP_transf_1"/>
    <property type="match status" value="1"/>
</dbReference>
<feature type="transmembrane region" description="Helical" evidence="8">
    <location>
        <begin position="92"/>
        <end position="111"/>
    </location>
</feature>
<proteinExistence type="inferred from homology"/>
<evidence type="ECO:0000256" key="6">
    <source>
        <dbReference type="ARBA" id="ARBA00023136"/>
    </source>
</evidence>
<comment type="subcellular location">
    <subcellularLocation>
        <location evidence="1">Membrane</location>
        <topology evidence="1">Multi-pass membrane protein</topology>
    </subcellularLocation>
</comment>
<evidence type="ECO:0000313" key="10">
    <source>
        <dbReference type="Proteomes" id="UP000005508"/>
    </source>
</evidence>
<name>G4A5R8_AGGAC</name>
<accession>G4A5R8</accession>
<dbReference type="AlphaFoldDB" id="G4A5R8"/>
<keyword evidence="7 9" id="KW-0548">Nucleotidyltransferase</keyword>
<comment type="similarity">
    <text evidence="2 7">Belongs to the CDS family.</text>
</comment>
<dbReference type="EMBL" id="AEJM01000002">
    <property type="protein sequence ID" value="EGY35272.1"/>
    <property type="molecule type" value="Genomic_DNA"/>
</dbReference>
<dbReference type="GO" id="GO:0009273">
    <property type="term" value="P:peptidoglycan-based cell wall biogenesis"/>
    <property type="evidence" value="ECO:0007669"/>
    <property type="project" value="TreeGrafter"/>
</dbReference>
<dbReference type="PATRIC" id="fig|907488.3.peg.150"/>
<feature type="transmembrane region" description="Helical" evidence="8">
    <location>
        <begin position="47"/>
        <end position="72"/>
    </location>
</feature>
<dbReference type="InterPro" id="IPR000374">
    <property type="entry name" value="PC_trans"/>
</dbReference>
<dbReference type="GO" id="GO:0004605">
    <property type="term" value="F:phosphatidate cytidylyltransferase activity"/>
    <property type="evidence" value="ECO:0007669"/>
    <property type="project" value="UniProtKB-EC"/>
</dbReference>
<feature type="transmembrane region" description="Helical" evidence="8">
    <location>
        <begin position="244"/>
        <end position="266"/>
    </location>
</feature>
<dbReference type="RefSeq" id="WP_005555570.1">
    <property type="nucleotide sequence ID" value="NZ_AEJM01000002.1"/>
</dbReference>
<evidence type="ECO:0000256" key="7">
    <source>
        <dbReference type="RuleBase" id="RU003938"/>
    </source>
</evidence>
<sequence length="309" mass="34550">MEMWKLFGGLMITLIIASSIGYGLKFKTGWSTPHAVIDNLNARINAWWVMILIIFAAAALGFYGVIFLFFVISFMALREFLSLLYIRRGDHLALAACFYVILPVQYILVAIDWFSMFTIFIPVYGFLFLPILSALLGDTAHFLDRSTKVQWALMISVFCISHIPAMLTLDIAGFEGKNLLLMIFLILVVQASDVLQYVWGKLFGKHKIAPKLSPSKTMEGFVGGVVSASVLGGLLYWLTPFNPVQAVLMSLLICLMGFLGGLVMSAMKRSMGVKDWGNMISGHGGMLDRMDSLCFAALIFFHVVRYYWT</sequence>
<comment type="catalytic activity">
    <reaction evidence="7">
        <text>a 1,2-diacyl-sn-glycero-3-phosphate + CTP + H(+) = a CDP-1,2-diacyl-sn-glycerol + diphosphate</text>
        <dbReference type="Rhea" id="RHEA:16229"/>
        <dbReference type="ChEBI" id="CHEBI:15378"/>
        <dbReference type="ChEBI" id="CHEBI:33019"/>
        <dbReference type="ChEBI" id="CHEBI:37563"/>
        <dbReference type="ChEBI" id="CHEBI:58332"/>
        <dbReference type="ChEBI" id="CHEBI:58608"/>
        <dbReference type="EC" id="2.7.7.41"/>
    </reaction>
</comment>
<evidence type="ECO:0000256" key="4">
    <source>
        <dbReference type="ARBA" id="ARBA00022692"/>
    </source>
</evidence>
<evidence type="ECO:0000256" key="5">
    <source>
        <dbReference type="ARBA" id="ARBA00022989"/>
    </source>
</evidence>
<evidence type="ECO:0000256" key="8">
    <source>
        <dbReference type="SAM" id="Phobius"/>
    </source>
</evidence>
<comment type="caution">
    <text evidence="9">The sequence shown here is derived from an EMBL/GenBank/DDBJ whole genome shotgun (WGS) entry which is preliminary data.</text>
</comment>
<comment type="pathway">
    <text evidence="7">Phospholipid metabolism; CDP-diacylglycerol biosynthesis; CDP-diacylglycerol from sn-glycerol 3-phosphate: step 3/3.</text>
</comment>